<proteinExistence type="predicted"/>
<evidence type="ECO:0000256" key="2">
    <source>
        <dbReference type="ARBA" id="ARBA00012438"/>
    </source>
</evidence>
<dbReference type="Pfam" id="PF02518">
    <property type="entry name" value="HATPase_c"/>
    <property type="match status" value="1"/>
</dbReference>
<dbReference type="GO" id="GO:0000155">
    <property type="term" value="F:phosphorelay sensor kinase activity"/>
    <property type="evidence" value="ECO:0007669"/>
    <property type="project" value="TreeGrafter"/>
</dbReference>
<dbReference type="Gene3D" id="3.30.565.10">
    <property type="entry name" value="Histidine kinase-like ATPase, C-terminal domain"/>
    <property type="match status" value="1"/>
</dbReference>
<reference evidence="6" key="1">
    <citation type="submission" date="2019-08" db="EMBL/GenBank/DDBJ databases">
        <authorList>
            <person name="Kucharzyk K."/>
            <person name="Murdoch R.W."/>
            <person name="Higgins S."/>
            <person name="Loffler F."/>
        </authorList>
    </citation>
    <scope>NUCLEOTIDE SEQUENCE</scope>
</reference>
<dbReference type="EMBL" id="VSSQ01060348">
    <property type="protein sequence ID" value="MPN13801.1"/>
    <property type="molecule type" value="Genomic_DNA"/>
</dbReference>
<evidence type="ECO:0000256" key="3">
    <source>
        <dbReference type="ARBA" id="ARBA00022679"/>
    </source>
</evidence>
<evidence type="ECO:0000256" key="4">
    <source>
        <dbReference type="ARBA" id="ARBA00022777"/>
    </source>
</evidence>
<organism evidence="6">
    <name type="scientific">bioreactor metagenome</name>
    <dbReference type="NCBI Taxonomy" id="1076179"/>
    <lineage>
        <taxon>unclassified sequences</taxon>
        <taxon>metagenomes</taxon>
        <taxon>ecological metagenomes</taxon>
    </lineage>
</organism>
<dbReference type="AlphaFoldDB" id="A0A645FHE8"/>
<dbReference type="GO" id="GO:0005886">
    <property type="term" value="C:plasma membrane"/>
    <property type="evidence" value="ECO:0007669"/>
    <property type="project" value="TreeGrafter"/>
</dbReference>
<dbReference type="SUPFAM" id="SSF55874">
    <property type="entry name" value="ATPase domain of HSP90 chaperone/DNA topoisomerase II/histidine kinase"/>
    <property type="match status" value="1"/>
</dbReference>
<comment type="caution">
    <text evidence="6">The sequence shown here is derived from an EMBL/GenBank/DDBJ whole genome shotgun (WGS) entry which is preliminary data.</text>
</comment>
<dbReference type="PRINTS" id="PR00344">
    <property type="entry name" value="BCTRLSENSOR"/>
</dbReference>
<evidence type="ECO:0000256" key="1">
    <source>
        <dbReference type="ARBA" id="ARBA00000085"/>
    </source>
</evidence>
<dbReference type="InterPro" id="IPR036890">
    <property type="entry name" value="HATPase_C_sf"/>
</dbReference>
<gene>
    <name evidence="6" type="primary">kdpD_34</name>
    <name evidence="6" type="ORF">SDC9_161127</name>
</gene>
<evidence type="ECO:0000259" key="5">
    <source>
        <dbReference type="PROSITE" id="PS50109"/>
    </source>
</evidence>
<dbReference type="PROSITE" id="PS50109">
    <property type="entry name" value="HIS_KIN"/>
    <property type="match status" value="1"/>
</dbReference>
<keyword evidence="4" id="KW-0418">Kinase</keyword>
<accession>A0A645FHE8</accession>
<name>A0A645FHE8_9ZZZZ</name>
<dbReference type="InterPro" id="IPR003594">
    <property type="entry name" value="HATPase_dom"/>
</dbReference>
<feature type="domain" description="Histidine kinase" evidence="5">
    <location>
        <begin position="1"/>
        <end position="72"/>
    </location>
</feature>
<sequence length="78" mass="8073">MQDAGPGLPGHLSAEQLFEPFTRGQAESAVFGMGLGLALAQRIVQAHGGRLRVAAADPGPGTIFSVHLPVPEQPAMDE</sequence>
<evidence type="ECO:0000313" key="6">
    <source>
        <dbReference type="EMBL" id="MPN13801.1"/>
    </source>
</evidence>
<dbReference type="InterPro" id="IPR004358">
    <property type="entry name" value="Sig_transdc_His_kin-like_C"/>
</dbReference>
<dbReference type="PANTHER" id="PTHR43047">
    <property type="entry name" value="TWO-COMPONENT HISTIDINE PROTEIN KINASE"/>
    <property type="match status" value="1"/>
</dbReference>
<dbReference type="PANTHER" id="PTHR43047:SF72">
    <property type="entry name" value="OSMOSENSING HISTIDINE PROTEIN KINASE SLN1"/>
    <property type="match status" value="1"/>
</dbReference>
<comment type="catalytic activity">
    <reaction evidence="1">
        <text>ATP + protein L-histidine = ADP + protein N-phospho-L-histidine.</text>
        <dbReference type="EC" id="2.7.13.3"/>
    </reaction>
</comment>
<dbReference type="EC" id="2.7.13.3" evidence="2"/>
<keyword evidence="3 6" id="KW-0808">Transferase</keyword>
<protein>
    <recommendedName>
        <fullName evidence="2">histidine kinase</fullName>
        <ecNumber evidence="2">2.7.13.3</ecNumber>
    </recommendedName>
</protein>
<dbReference type="InterPro" id="IPR005467">
    <property type="entry name" value="His_kinase_dom"/>
</dbReference>
<dbReference type="GO" id="GO:0009927">
    <property type="term" value="F:histidine phosphotransfer kinase activity"/>
    <property type="evidence" value="ECO:0007669"/>
    <property type="project" value="TreeGrafter"/>
</dbReference>
<dbReference type="CDD" id="cd00075">
    <property type="entry name" value="HATPase"/>
    <property type="match status" value="1"/>
</dbReference>